<dbReference type="SMART" id="SM00220">
    <property type="entry name" value="S_TKc"/>
    <property type="match status" value="1"/>
</dbReference>
<evidence type="ECO:0000256" key="8">
    <source>
        <dbReference type="ARBA" id="ARBA00022777"/>
    </source>
</evidence>
<evidence type="ECO:0000256" key="10">
    <source>
        <dbReference type="PROSITE-ProRule" id="PRU10141"/>
    </source>
</evidence>
<dbReference type="PROSITE" id="PS50011">
    <property type="entry name" value="PROTEIN_KINASE_DOM"/>
    <property type="match status" value="1"/>
</dbReference>
<organism evidence="13 14">
    <name type="scientific">Gonapodya prolifera (strain JEL478)</name>
    <name type="common">Monoblepharis prolifera</name>
    <dbReference type="NCBI Taxonomy" id="1344416"/>
    <lineage>
        <taxon>Eukaryota</taxon>
        <taxon>Fungi</taxon>
        <taxon>Fungi incertae sedis</taxon>
        <taxon>Chytridiomycota</taxon>
        <taxon>Chytridiomycota incertae sedis</taxon>
        <taxon>Monoblepharidomycetes</taxon>
        <taxon>Monoblepharidales</taxon>
        <taxon>Gonapodyaceae</taxon>
        <taxon>Gonapodya</taxon>
    </lineage>
</organism>
<evidence type="ECO:0000256" key="7">
    <source>
        <dbReference type="ARBA" id="ARBA00022741"/>
    </source>
</evidence>
<dbReference type="CDD" id="cd14212">
    <property type="entry name" value="PKc_YAK1"/>
    <property type="match status" value="1"/>
</dbReference>
<dbReference type="PANTHER" id="PTHR24058">
    <property type="entry name" value="DUAL SPECIFICITY PROTEIN KINASE"/>
    <property type="match status" value="1"/>
</dbReference>
<evidence type="ECO:0000256" key="11">
    <source>
        <dbReference type="SAM" id="MobiDB-lite"/>
    </source>
</evidence>
<dbReference type="InterPro" id="IPR017441">
    <property type="entry name" value="Protein_kinase_ATP_BS"/>
</dbReference>
<gene>
    <name evidence="13" type="ORF">M427DRAFT_120619</name>
</gene>
<dbReference type="InterPro" id="IPR050494">
    <property type="entry name" value="Ser_Thr_dual-spec_kinase"/>
</dbReference>
<comment type="similarity">
    <text evidence="2">Belongs to the protein kinase superfamily. CMGC Ser/Thr protein kinase family. MNB/DYRK subfamily.</text>
</comment>
<dbReference type="GO" id="GO:0004674">
    <property type="term" value="F:protein serine/threonine kinase activity"/>
    <property type="evidence" value="ECO:0007669"/>
    <property type="project" value="UniProtKB-KW"/>
</dbReference>
<keyword evidence="14" id="KW-1185">Reference proteome</keyword>
<dbReference type="Pfam" id="PF00069">
    <property type="entry name" value="Pkinase"/>
    <property type="match status" value="1"/>
</dbReference>
<dbReference type="PROSITE" id="PS00107">
    <property type="entry name" value="PROTEIN_KINASE_ATP"/>
    <property type="match status" value="1"/>
</dbReference>
<keyword evidence="9 10" id="KW-0067">ATP-binding</keyword>
<dbReference type="InterPro" id="IPR011009">
    <property type="entry name" value="Kinase-like_dom_sf"/>
</dbReference>
<evidence type="ECO:0000256" key="6">
    <source>
        <dbReference type="ARBA" id="ARBA00022679"/>
    </source>
</evidence>
<feature type="region of interest" description="Disordered" evidence="11">
    <location>
        <begin position="772"/>
        <end position="808"/>
    </location>
</feature>
<feature type="compositionally biased region" description="Basic and acidic residues" evidence="11">
    <location>
        <begin position="842"/>
        <end position="856"/>
    </location>
</feature>
<keyword evidence="4" id="KW-0723">Serine/threonine-protein kinase</keyword>
<dbReference type="PROSITE" id="PS00108">
    <property type="entry name" value="PROTEIN_KINASE_ST"/>
    <property type="match status" value="1"/>
</dbReference>
<evidence type="ECO:0000259" key="12">
    <source>
        <dbReference type="PROSITE" id="PS50011"/>
    </source>
</evidence>
<keyword evidence="8 13" id="KW-0418">Kinase</keyword>
<evidence type="ECO:0000256" key="9">
    <source>
        <dbReference type="ARBA" id="ARBA00022840"/>
    </source>
</evidence>
<dbReference type="GO" id="GO:0004713">
    <property type="term" value="F:protein tyrosine kinase activity"/>
    <property type="evidence" value="ECO:0007669"/>
    <property type="project" value="TreeGrafter"/>
</dbReference>
<dbReference type="InterPro" id="IPR000719">
    <property type="entry name" value="Prot_kinase_dom"/>
</dbReference>
<feature type="binding site" evidence="10">
    <location>
        <position position="122"/>
    </location>
    <ligand>
        <name>ATP</name>
        <dbReference type="ChEBI" id="CHEBI:30616"/>
    </ligand>
</feature>
<dbReference type="PANTHER" id="PTHR24058:SF17">
    <property type="entry name" value="HOMEODOMAIN INTERACTING PROTEIN KINASE, ISOFORM D"/>
    <property type="match status" value="1"/>
</dbReference>
<dbReference type="Proteomes" id="UP000070544">
    <property type="component" value="Unassembled WGS sequence"/>
</dbReference>
<keyword evidence="7 10" id="KW-0547">Nucleotide-binding</keyword>
<evidence type="ECO:0000256" key="4">
    <source>
        <dbReference type="ARBA" id="ARBA00022527"/>
    </source>
</evidence>
<dbReference type="Gene3D" id="3.30.200.20">
    <property type="entry name" value="Phosphorylase Kinase, domain 1"/>
    <property type="match status" value="1"/>
</dbReference>
<sequence>MSVFRPYRGELELRLRSHPTSRRSPAIISRLTRDIVIVYQAINPAFSYQTQSNPRRVLTKPSKPFHNDGYDNEDSDYILYVNDLIGTQEGQQYQILDILGQGTFGQVVRCQNVKTRELVAVKVIKNKPAYYNQSLVEVAILEMLNNQYDSRDKHHIVRMMDTFVFRNHLCIVFEMLSVNLYELIKQNGFRGLSTNLVRVFVSQILDAMTILNRAKIIHCDLKPENILLRNLDSPAIKVIDFGSACHENQTVYTYIQSRFYRSPEVILGLPYTSSIDMWSLGCISAELFLGLPLFPGSSEYNQIARIVEMMGVPPPYMIEKGKQAHGFFEKRFHGDGKSSFALKTMEQYSRENNSTEHPSKRYFQGTTLEEVVSSYPITRKGLSQNEVEKEMQSRIAFIDFLRGLLNLNPLERWSPLQARQHPFITGERFAGPFQPSTSRRLGSSLLHQPITQDLASARTRPRANTIGSTAVDRQGVPPQLQRLVALSKGGISPADREKLGSAKLKETCGVDGRDSDSLSTARDATLGVPFEAIANGPPYQTFSSSALPPQLGWGGSGGMATTVSMDEIFDPMLLEPQSQLSVRPNRISENPPGGESLRCEPRNPFDAGHPGHEGTYFGRSQLRDDLAAGIMMEDNLTLHPGEQLPPPLPPVASLTSQPRSSIESYMSNIATGSYNAAPLAQFETPVVGGTHTLLQLHDPHRLQTNLTGTAPVLPQIFGPIAAAQPPYLTQRAPGYAADAIERGFYRPWEGEPPSSTERVPFPESAFDHFNGTFTSIDRPSLPDANPRAQPFLSDSHGQMHTTSNPQTFSAVSFSPAMMNPVAHEVRRSGDLNPPLSSPAMHGYRESPDPPHRDGYHLHLPSVADARPPVPDPGGDAELIPGKRHSLPQLTLPGSYARNLVYSHSSTYINDRGV</sequence>
<evidence type="ECO:0000256" key="1">
    <source>
        <dbReference type="ARBA" id="ARBA00004496"/>
    </source>
</evidence>
<comment type="subcellular location">
    <subcellularLocation>
        <location evidence="1">Cytoplasm</location>
    </subcellularLocation>
</comment>
<feature type="domain" description="Protein kinase" evidence="12">
    <location>
        <begin position="93"/>
        <end position="424"/>
    </location>
</feature>
<dbReference type="GO" id="GO:0005737">
    <property type="term" value="C:cytoplasm"/>
    <property type="evidence" value="ECO:0007669"/>
    <property type="project" value="UniProtKB-SubCell"/>
</dbReference>
<dbReference type="AlphaFoldDB" id="A0A139AR00"/>
<name>A0A139AR00_GONPJ</name>
<feature type="compositionally biased region" description="Polar residues" evidence="11">
    <location>
        <begin position="795"/>
        <end position="808"/>
    </location>
</feature>
<keyword evidence="5" id="KW-0597">Phosphoprotein</keyword>
<dbReference type="GO" id="GO:0005634">
    <property type="term" value="C:nucleus"/>
    <property type="evidence" value="ECO:0007669"/>
    <property type="project" value="TreeGrafter"/>
</dbReference>
<keyword evidence="3" id="KW-0963">Cytoplasm</keyword>
<evidence type="ECO:0000256" key="2">
    <source>
        <dbReference type="ARBA" id="ARBA00008867"/>
    </source>
</evidence>
<reference evidence="13 14" key="1">
    <citation type="journal article" date="2015" name="Genome Biol. Evol.">
        <title>Phylogenomic analyses indicate that early fungi evolved digesting cell walls of algal ancestors of land plants.</title>
        <authorList>
            <person name="Chang Y."/>
            <person name="Wang S."/>
            <person name="Sekimoto S."/>
            <person name="Aerts A.L."/>
            <person name="Choi C."/>
            <person name="Clum A."/>
            <person name="LaButti K.M."/>
            <person name="Lindquist E.A."/>
            <person name="Yee Ngan C."/>
            <person name="Ohm R.A."/>
            <person name="Salamov A.A."/>
            <person name="Grigoriev I.V."/>
            <person name="Spatafora J.W."/>
            <person name="Berbee M.L."/>
        </authorList>
    </citation>
    <scope>NUCLEOTIDE SEQUENCE [LARGE SCALE GENOMIC DNA]</scope>
    <source>
        <strain evidence="13 14">JEL478</strain>
    </source>
</reference>
<dbReference type="Gene3D" id="1.10.510.10">
    <property type="entry name" value="Transferase(Phosphotransferase) domain 1"/>
    <property type="match status" value="1"/>
</dbReference>
<dbReference type="FunFam" id="1.10.510.10:FF:000380">
    <property type="entry name" value="Serine/threonine-protein kinase ppk15"/>
    <property type="match status" value="1"/>
</dbReference>
<dbReference type="FunFam" id="3.30.200.20:FF:000087">
    <property type="entry name" value="Dual specificity tyrosine-phosphorylation-regulated kinase 1A"/>
    <property type="match status" value="1"/>
</dbReference>
<accession>A0A139AR00</accession>
<evidence type="ECO:0000313" key="13">
    <source>
        <dbReference type="EMBL" id="KXS19149.1"/>
    </source>
</evidence>
<dbReference type="InterPro" id="IPR008271">
    <property type="entry name" value="Ser/Thr_kinase_AS"/>
</dbReference>
<feature type="region of interest" description="Disordered" evidence="11">
    <location>
        <begin position="826"/>
        <end position="885"/>
    </location>
</feature>
<proteinExistence type="inferred from homology"/>
<dbReference type="EMBL" id="KQ965739">
    <property type="protein sequence ID" value="KXS19149.1"/>
    <property type="molecule type" value="Genomic_DNA"/>
</dbReference>
<dbReference type="STRING" id="1344416.A0A139AR00"/>
<protein>
    <submittedName>
        <fullName evidence="13">Kinase-like protein</fullName>
    </submittedName>
</protein>
<keyword evidence="6" id="KW-0808">Transferase</keyword>
<dbReference type="GO" id="GO:0005524">
    <property type="term" value="F:ATP binding"/>
    <property type="evidence" value="ECO:0007669"/>
    <property type="project" value="UniProtKB-UniRule"/>
</dbReference>
<dbReference type="OrthoDB" id="9332038at2759"/>
<evidence type="ECO:0000313" key="14">
    <source>
        <dbReference type="Proteomes" id="UP000070544"/>
    </source>
</evidence>
<evidence type="ECO:0000256" key="5">
    <source>
        <dbReference type="ARBA" id="ARBA00022553"/>
    </source>
</evidence>
<dbReference type="SUPFAM" id="SSF56112">
    <property type="entry name" value="Protein kinase-like (PK-like)"/>
    <property type="match status" value="1"/>
</dbReference>
<evidence type="ECO:0000256" key="3">
    <source>
        <dbReference type="ARBA" id="ARBA00022490"/>
    </source>
</evidence>